<accession>A0A6I6L5F0</accession>
<evidence type="ECO:0000256" key="1">
    <source>
        <dbReference type="SAM" id="SignalP"/>
    </source>
</evidence>
<name>A0A6I6L5F0_9SPHN</name>
<protein>
    <recommendedName>
        <fullName evidence="4">SH3b domain-containing protein</fullName>
    </recommendedName>
</protein>
<evidence type="ECO:0000313" key="2">
    <source>
        <dbReference type="EMBL" id="QGY79431.1"/>
    </source>
</evidence>
<keyword evidence="1" id="KW-0732">Signal</keyword>
<feature type="chain" id="PRO_5026332086" description="SH3b domain-containing protein" evidence="1">
    <location>
        <begin position="29"/>
        <end position="161"/>
    </location>
</feature>
<keyword evidence="3" id="KW-1185">Reference proteome</keyword>
<organism evidence="2 3">
    <name type="scientific">Sphingorhabdus lacus</name>
    <dbReference type="NCBI Taxonomy" id="392610"/>
    <lineage>
        <taxon>Bacteria</taxon>
        <taxon>Pseudomonadati</taxon>
        <taxon>Pseudomonadota</taxon>
        <taxon>Alphaproteobacteria</taxon>
        <taxon>Sphingomonadales</taxon>
        <taxon>Sphingomonadaceae</taxon>
        <taxon>Sphingorhabdus</taxon>
    </lineage>
</organism>
<dbReference type="OrthoDB" id="9810773at2"/>
<sequence length="161" mass="18105">MANQAKIIWQGVALCTAFFGAVALDAQAQQKTPYWASIEESEARMRTGPSTEFPVKWVYKRQNMPVKVVAVHSVWRKVEDPDGDQGWMHVRLLSPKRTALVVGSGIAALRETPQQTARIAWRVEPGVVGKIDECDKGWCRFDNAGRYGFIETDRLWGDEAL</sequence>
<dbReference type="EMBL" id="CP035733">
    <property type="protein sequence ID" value="QGY79431.1"/>
    <property type="molecule type" value="Genomic_DNA"/>
</dbReference>
<dbReference type="RefSeq" id="WP_158897729.1">
    <property type="nucleotide sequence ID" value="NZ_CP035733.1"/>
</dbReference>
<evidence type="ECO:0000313" key="3">
    <source>
        <dbReference type="Proteomes" id="UP000428803"/>
    </source>
</evidence>
<dbReference type="KEGG" id="slaa:EUU25_01610"/>
<dbReference type="Proteomes" id="UP000428803">
    <property type="component" value="Chromosome"/>
</dbReference>
<dbReference type="Pfam" id="PF06347">
    <property type="entry name" value="SH3_4"/>
    <property type="match status" value="2"/>
</dbReference>
<dbReference type="InterPro" id="IPR010466">
    <property type="entry name" value="DUF1058"/>
</dbReference>
<reference evidence="3" key="1">
    <citation type="submission" date="2019-01" db="EMBL/GenBank/DDBJ databases">
        <title>Sphingorhabdus lacus sp.nov., isolated from an oligotrophic freshwater lake.</title>
        <authorList>
            <person name="Park M."/>
        </authorList>
    </citation>
    <scope>NUCLEOTIDE SEQUENCE [LARGE SCALE GENOMIC DNA]</scope>
    <source>
        <strain evidence="3">IMCC1753</strain>
    </source>
</reference>
<gene>
    <name evidence="2" type="ORF">EUU25_01610</name>
</gene>
<proteinExistence type="predicted"/>
<feature type="signal peptide" evidence="1">
    <location>
        <begin position="1"/>
        <end position="28"/>
    </location>
</feature>
<evidence type="ECO:0008006" key="4">
    <source>
        <dbReference type="Google" id="ProtNLM"/>
    </source>
</evidence>
<dbReference type="AlphaFoldDB" id="A0A6I6L5F0"/>
<dbReference type="Gene3D" id="2.30.30.40">
    <property type="entry name" value="SH3 Domains"/>
    <property type="match status" value="1"/>
</dbReference>